<dbReference type="EnsemblMetazoa" id="XM_026443714">
    <property type="protein sequence ID" value="XP_026299499"/>
    <property type="gene ID" value="LOC726455"/>
</dbReference>
<dbReference type="SMART" id="SM00534">
    <property type="entry name" value="MUTSac"/>
    <property type="match status" value="1"/>
</dbReference>
<dbReference type="GO" id="GO:0030983">
    <property type="term" value="F:mismatched DNA binding"/>
    <property type="evidence" value="ECO:0007669"/>
    <property type="project" value="InterPro"/>
</dbReference>
<dbReference type="GO" id="GO:0005634">
    <property type="term" value="C:nucleus"/>
    <property type="evidence" value="ECO:0007669"/>
    <property type="project" value="TreeGrafter"/>
</dbReference>
<dbReference type="PANTHER" id="PTHR11361">
    <property type="entry name" value="DNA MISMATCH REPAIR PROTEIN MUTS FAMILY MEMBER"/>
    <property type="match status" value="1"/>
</dbReference>
<protein>
    <submittedName>
        <fullName evidence="9">MutS protein homolog 4</fullName>
    </submittedName>
</protein>
<evidence type="ECO:0000256" key="3">
    <source>
        <dbReference type="ARBA" id="ARBA00022840"/>
    </source>
</evidence>
<dbReference type="InterPro" id="IPR045076">
    <property type="entry name" value="MutS"/>
</dbReference>
<dbReference type="InterPro" id="IPR000432">
    <property type="entry name" value="DNA_mismatch_repair_MutS_C"/>
</dbReference>
<evidence type="ECO:0000256" key="1">
    <source>
        <dbReference type="ARBA" id="ARBA00006271"/>
    </source>
</evidence>
<evidence type="ECO:0000313" key="8">
    <source>
        <dbReference type="Proteomes" id="UP000005203"/>
    </source>
</evidence>
<dbReference type="AlphaFoldDB" id="A0A7M7SR15"/>
<keyword evidence="4" id="KW-0238">DNA-binding</keyword>
<dbReference type="Pfam" id="PF00488">
    <property type="entry name" value="MutS_V"/>
    <property type="match status" value="1"/>
</dbReference>
<dbReference type="SUPFAM" id="SSF52540">
    <property type="entry name" value="P-loop containing nucleoside triphosphate hydrolases"/>
    <property type="match status" value="1"/>
</dbReference>
<dbReference type="Gene3D" id="3.40.50.300">
    <property type="entry name" value="P-loop containing nucleotide triphosphate hydrolases"/>
    <property type="match status" value="1"/>
</dbReference>
<evidence type="ECO:0000256" key="2">
    <source>
        <dbReference type="ARBA" id="ARBA00022741"/>
    </source>
</evidence>
<dbReference type="PROSITE" id="PS00486">
    <property type="entry name" value="DNA_MISMATCH_REPAIR_2"/>
    <property type="match status" value="1"/>
</dbReference>
<keyword evidence="3" id="KW-0067">ATP-binding</keyword>
<dbReference type="Pfam" id="PF05188">
    <property type="entry name" value="MutS_II"/>
    <property type="match status" value="1"/>
</dbReference>
<reference evidence="9" key="2">
    <citation type="submission" date="2025-04" db="UniProtKB">
        <authorList>
            <consortium name="RefSeq"/>
        </authorList>
    </citation>
    <scope>IDENTIFICATION</scope>
    <source>
        <strain evidence="9">DH4</strain>
        <tissue evidence="9">Whole body</tissue>
    </source>
</reference>
<dbReference type="PANTHER" id="PTHR11361:SF21">
    <property type="entry name" value="MUTS PROTEIN HOMOLOG 4"/>
    <property type="match status" value="1"/>
</dbReference>
<dbReference type="FunFam" id="3.40.50.300:FF:000870">
    <property type="entry name" value="MutS protein homolog 4"/>
    <property type="match status" value="1"/>
</dbReference>
<dbReference type="InterPro" id="IPR036678">
    <property type="entry name" value="MutS_con_dom_sf"/>
</dbReference>
<dbReference type="GeneID" id="726455"/>
<feature type="domain" description="DNA mismatch repair proteins mutS family" evidence="6">
    <location>
        <begin position="673"/>
        <end position="689"/>
    </location>
</feature>
<dbReference type="SMART" id="SM00533">
    <property type="entry name" value="MUTSd"/>
    <property type="match status" value="1"/>
</dbReference>
<keyword evidence="8" id="KW-1185">Reference proteome</keyword>
<dbReference type="Gene3D" id="1.10.1420.10">
    <property type="match status" value="2"/>
</dbReference>
<dbReference type="InterPro" id="IPR007696">
    <property type="entry name" value="DNA_mismatch_repair_MutS_core"/>
</dbReference>
<dbReference type="InterPro" id="IPR007861">
    <property type="entry name" value="DNA_mismatch_repair_MutS_clamp"/>
</dbReference>
<proteinExistence type="inferred from homology"/>
<dbReference type="OrthoDB" id="10252754at2759"/>
<dbReference type="GO" id="GO:0006298">
    <property type="term" value="P:mismatch repair"/>
    <property type="evidence" value="ECO:0007669"/>
    <property type="project" value="InterPro"/>
</dbReference>
<dbReference type="Gene3D" id="3.30.420.110">
    <property type="entry name" value="MutS, connector domain"/>
    <property type="match status" value="1"/>
</dbReference>
<dbReference type="SUPFAM" id="SSF48334">
    <property type="entry name" value="DNA repair protein MutS, domain III"/>
    <property type="match status" value="1"/>
</dbReference>
<evidence type="ECO:0000259" key="6">
    <source>
        <dbReference type="PROSITE" id="PS00486"/>
    </source>
</evidence>
<evidence type="ECO:0000313" key="7">
    <source>
        <dbReference type="EnsemblMetazoa" id="XP_026299499"/>
    </source>
</evidence>
<organism evidence="7">
    <name type="scientific">Apis mellifera</name>
    <name type="common">Honeybee</name>
    <dbReference type="NCBI Taxonomy" id="7460"/>
    <lineage>
        <taxon>Eukaryota</taxon>
        <taxon>Metazoa</taxon>
        <taxon>Ecdysozoa</taxon>
        <taxon>Arthropoda</taxon>
        <taxon>Hexapoda</taxon>
        <taxon>Insecta</taxon>
        <taxon>Pterygota</taxon>
        <taxon>Neoptera</taxon>
        <taxon>Endopterygota</taxon>
        <taxon>Hymenoptera</taxon>
        <taxon>Apocrita</taxon>
        <taxon>Aculeata</taxon>
        <taxon>Apoidea</taxon>
        <taxon>Anthophila</taxon>
        <taxon>Apidae</taxon>
        <taxon>Apis</taxon>
    </lineage>
</organism>
<dbReference type="KEGG" id="ame:726455"/>
<gene>
    <name evidence="9" type="primary">LOC726455</name>
</gene>
<dbReference type="Proteomes" id="UP000005203">
    <property type="component" value="Linkage group LG11"/>
</dbReference>
<dbReference type="SUPFAM" id="SSF53150">
    <property type="entry name" value="DNA repair protein MutS, domain II"/>
    <property type="match status" value="1"/>
</dbReference>
<accession>A0A7M7SR15</accession>
<dbReference type="InterPro" id="IPR007860">
    <property type="entry name" value="DNA_mmatch_repair_MutS_con_dom"/>
</dbReference>
<dbReference type="Pfam" id="PF05192">
    <property type="entry name" value="MutS_III"/>
    <property type="match status" value="1"/>
</dbReference>
<sequence length="1041" mass="117666">MEKKLGKNWKSAVTSKNKKFENAVRKKRIPTSSSLLTSVSRNYFSKSGTRTTTGVRTTTGSSLFESVTGSTVLGTALTTGRGDARFEVGMAALNIRCSHLILCQISDSQTYINTLSKLYLFDPIEVLMPDTMCERNTSRNILYSLIIDKFSEIEVTPISRVHFNDTIGFERIKSLCNPVYSSVELFIKQKYYALAAAASLLKYVEYAQRIVYTPKSMKIEFQGSPNATNIDLESARSLELVQSQCGQRNISLLGSLDRCSTPMGRKLLRANILQPPCEERVILERQAAVGELVSNRSLRALIQPLVRRLYGADRLLLLSITPVLHENNVQNAEQNLNYVLLLKNLLDVIPELGKILLTGESDFFCKIQKKLEIDEYRLMQERILETVHPDARSVTGYTSSNMQRCFAIRAGINDLLDIARQTYCELIDDMKTMVENLASKYKFNLSLSCNANLGYHIQMMLPRNSNAEIFDPPSEFIEVRKSKRVYTMTTNALATLSQQCKIACEELHLMSNVLLCDLLQNIREYIGCLFQLNADIAELDLITSLAQISSLQTYVRPSFGSKLELIDSRHPIMDVFGLDSPIPNNIHASIPKNLCIISGPNMSGKSTYLKQIVLLQIMAQLGCFVPAKQATFRITNLIFCKIVTRDDIECNASTFSLEMKEAQYILRSITPTSLIILDELCKGTAIEEGASIAWAICEKLLNTTAFIFAATHFFNLTKLGDLYFNVMNQYFETINVQGSKTDHYRLTYTHRLKSGVAPTDDYGIVLAELSGLPKTVTEKARKYASERIIIDRITTKSDIWEKTCYDTLISLYELLENDELNWEQVTLLIQNFVKLWKQKGGKDNVQENEKMTNENEIDIQENNMSKHSMDTVSDVTMYSRTNFNEMEQYESTINIESKEISASTHIACNSESMKTLEIQNETINRHNNLSNEYYISPNRTFNSSRSLSFHSITTENISNKFEKCSTSDNLKCSFCAESQNDSIERICSITNNSSSSFIPSHDELLPVQMSMSSTISKSSKLYEYCLSNDDFEAFAISPNTN</sequence>
<dbReference type="RefSeq" id="XP_026299499.1">
    <property type="nucleotide sequence ID" value="XM_026443714.1"/>
</dbReference>
<dbReference type="GO" id="GO:0005524">
    <property type="term" value="F:ATP binding"/>
    <property type="evidence" value="ECO:0007669"/>
    <property type="project" value="UniProtKB-KW"/>
</dbReference>
<dbReference type="GO" id="GO:0140664">
    <property type="term" value="F:ATP-dependent DNA damage sensor activity"/>
    <property type="evidence" value="ECO:0007669"/>
    <property type="project" value="InterPro"/>
</dbReference>
<evidence type="ECO:0000256" key="5">
    <source>
        <dbReference type="ARBA" id="ARBA00023254"/>
    </source>
</evidence>
<dbReference type="InterPro" id="IPR036187">
    <property type="entry name" value="DNA_mismatch_repair_MutS_sf"/>
</dbReference>
<dbReference type="FunFam" id="3.30.420.110:FF:000003">
    <property type="entry name" value="mutS protein homolog 4"/>
    <property type="match status" value="1"/>
</dbReference>
<dbReference type="GO" id="GO:0007131">
    <property type="term" value="P:reciprocal meiotic recombination"/>
    <property type="evidence" value="ECO:0007669"/>
    <property type="project" value="TreeGrafter"/>
</dbReference>
<dbReference type="Pfam" id="PF05190">
    <property type="entry name" value="MutS_IV"/>
    <property type="match status" value="1"/>
</dbReference>
<reference evidence="7" key="1">
    <citation type="submission" date="2021-01" db="UniProtKB">
        <authorList>
            <consortium name="EnsemblMetazoa"/>
        </authorList>
    </citation>
    <scope>IDENTIFICATION</scope>
    <source>
        <strain evidence="7">DH4</strain>
    </source>
</reference>
<accession>A0A8B8H9C4</accession>
<evidence type="ECO:0000313" key="9">
    <source>
        <dbReference type="RefSeq" id="XP_026299499.1"/>
    </source>
</evidence>
<name>A0A7M7SR15_APIME</name>
<keyword evidence="2" id="KW-0547">Nucleotide-binding</keyword>
<keyword evidence="5" id="KW-0469">Meiosis</keyword>
<comment type="similarity">
    <text evidence="1">Belongs to the DNA mismatch repair MutS family.</text>
</comment>
<dbReference type="InterPro" id="IPR027417">
    <property type="entry name" value="P-loop_NTPase"/>
</dbReference>
<evidence type="ECO:0000256" key="4">
    <source>
        <dbReference type="ARBA" id="ARBA00023125"/>
    </source>
</evidence>